<dbReference type="Pfam" id="PF07969">
    <property type="entry name" value="Amidohydro_3"/>
    <property type="match status" value="1"/>
</dbReference>
<name>A0ABD3F0W2_9STRA</name>
<dbReference type="InterPro" id="IPR033932">
    <property type="entry name" value="YtcJ-like"/>
</dbReference>
<dbReference type="InterPro" id="IPR013108">
    <property type="entry name" value="Amidohydro_3"/>
</dbReference>
<organism evidence="2 3">
    <name type="scientific">Phytophthora oleae</name>
    <dbReference type="NCBI Taxonomy" id="2107226"/>
    <lineage>
        <taxon>Eukaryota</taxon>
        <taxon>Sar</taxon>
        <taxon>Stramenopiles</taxon>
        <taxon>Oomycota</taxon>
        <taxon>Peronosporomycetes</taxon>
        <taxon>Peronosporales</taxon>
        <taxon>Peronosporaceae</taxon>
        <taxon>Phytophthora</taxon>
    </lineage>
</organism>
<keyword evidence="3" id="KW-1185">Reference proteome</keyword>
<protein>
    <recommendedName>
        <fullName evidence="1">Amidohydrolase 3 domain-containing protein</fullName>
    </recommendedName>
</protein>
<proteinExistence type="predicted"/>
<dbReference type="CDD" id="cd01300">
    <property type="entry name" value="YtcJ_like"/>
    <property type="match status" value="1"/>
</dbReference>
<evidence type="ECO:0000313" key="3">
    <source>
        <dbReference type="Proteomes" id="UP001632037"/>
    </source>
</evidence>
<dbReference type="InterPro" id="IPR032466">
    <property type="entry name" value="Metal_Hydrolase"/>
</dbReference>
<accession>A0ABD3F0W2</accession>
<dbReference type="SUPFAM" id="SSF51338">
    <property type="entry name" value="Composite domain of metallo-dependent hydrolases"/>
    <property type="match status" value="1"/>
</dbReference>
<gene>
    <name evidence="2" type="ORF">V7S43_016113</name>
</gene>
<dbReference type="Gene3D" id="3.20.20.140">
    <property type="entry name" value="Metal-dependent hydrolases"/>
    <property type="match status" value="1"/>
</dbReference>
<feature type="domain" description="Amidohydrolase 3" evidence="1">
    <location>
        <begin position="48"/>
        <end position="519"/>
    </location>
</feature>
<dbReference type="PANTHER" id="PTHR22642:SF2">
    <property type="entry name" value="PROTEIN LONG AFTER FAR-RED 3"/>
    <property type="match status" value="1"/>
</dbReference>
<sequence length="554" mass="60978">MRVFVNGKIWQWRDTNSSVAGELAQWMTVSDDGLLASVGSGTPPFADETEDLHGALVLPGLHDSHNHVSMVGESAEWLDLSGCRSFEEFAQRLKIYDSQYPDKAWIVGIGWAQDELSVTARYPSRHDIDAVIKDRPVILHRACWHIAVVNTKALEIAGVDLEAKSHNVEHGAIDVDEKGVTGILREDAVQIVEKHANEPSLDLRVKYFKNALEGCVRSGLTSVHTNDEDAWRVYTKLQEEGGLPARVFLTPSIHELGKPTTPKAGACDGLVSCHRMKIFSDGSLGAETAALRSPYKGTSNMGILMNSDEELVKKISDANDAGYRVEIHAIGDRAAEQVLMALKTANVGPKERPILTHCQILGEDLISQMREQGVIGNIQPSFTVTDAAYVRKRLQDDVIPFSYCWKRMLDSGVTCAGGSDAPIETCNPFQGIYDAIYRHKPNRPQDVFLPEEQLSFVEALALYTKGGAFAAVQESTLGQIAPGFSADFVVLRKDVSEDHEALVEPDLVESVWVNGRKTYQYDPSAAVKSTQYDLSNSLLPGKNGPMRVCRCCRR</sequence>
<evidence type="ECO:0000259" key="1">
    <source>
        <dbReference type="Pfam" id="PF07969"/>
    </source>
</evidence>
<dbReference type="SUPFAM" id="SSF51556">
    <property type="entry name" value="Metallo-dependent hydrolases"/>
    <property type="match status" value="1"/>
</dbReference>
<dbReference type="AlphaFoldDB" id="A0ABD3F0W2"/>
<evidence type="ECO:0000313" key="2">
    <source>
        <dbReference type="EMBL" id="KAL3658975.1"/>
    </source>
</evidence>
<dbReference type="Proteomes" id="UP001632037">
    <property type="component" value="Unassembled WGS sequence"/>
</dbReference>
<dbReference type="Gene3D" id="3.10.310.70">
    <property type="match status" value="1"/>
</dbReference>
<dbReference type="InterPro" id="IPR011059">
    <property type="entry name" value="Metal-dep_hydrolase_composite"/>
</dbReference>
<dbReference type="EMBL" id="JBIMZQ010000050">
    <property type="protein sequence ID" value="KAL3658975.1"/>
    <property type="molecule type" value="Genomic_DNA"/>
</dbReference>
<comment type="caution">
    <text evidence="2">The sequence shown here is derived from an EMBL/GenBank/DDBJ whole genome shotgun (WGS) entry which is preliminary data.</text>
</comment>
<reference evidence="2 3" key="1">
    <citation type="submission" date="2024-09" db="EMBL/GenBank/DDBJ databases">
        <title>Genome sequencing and assembly of Phytophthora oleae, isolate VK10A, causative agent of rot of olive drupes.</title>
        <authorList>
            <person name="Conti Taguali S."/>
            <person name="Riolo M."/>
            <person name="La Spada F."/>
            <person name="Cacciola S.O."/>
            <person name="Dionisio G."/>
        </authorList>
    </citation>
    <scope>NUCLEOTIDE SEQUENCE [LARGE SCALE GENOMIC DNA]</scope>
    <source>
        <strain evidence="2 3">VK10A</strain>
    </source>
</reference>
<dbReference type="Gene3D" id="2.30.40.10">
    <property type="entry name" value="Urease, subunit C, domain 1"/>
    <property type="match status" value="1"/>
</dbReference>
<dbReference type="PANTHER" id="PTHR22642">
    <property type="entry name" value="IMIDAZOLONEPROPIONASE"/>
    <property type="match status" value="1"/>
</dbReference>